<keyword evidence="1" id="KW-0812">Transmembrane</keyword>
<sequence>MRRPLNLLTHGLRAMRRASLGIAVVTPTVAVPVVLAIYLSSGITATEVCEISPSWDRTWESPAAREALLRESAASRARAAGVKFCSYRWDGAIPTVSIVGADPDLCHPLFRASLLVASTFGAVGYRDLHAKGGVAYIAAHASSSTAERGRRANASLLALAWASMVCLALAGVINVTHFNAAHNGCALGFYVTNSGHTWALWRMQRVAAHRTRRRLGDAPPSLAGRWCLQVDPKAHRPGSSSLKEWMAVLWTMCFGGALVVLGQVFAPVSWATWFSSAAVLEWLATELVNTSVLIHYFDMRQLRLLEAKLSYGQP</sequence>
<keyword evidence="3" id="KW-1185">Reference proteome</keyword>
<feature type="transmembrane region" description="Helical" evidence="1">
    <location>
        <begin position="245"/>
        <end position="266"/>
    </location>
</feature>
<evidence type="ECO:0000256" key="1">
    <source>
        <dbReference type="SAM" id="Phobius"/>
    </source>
</evidence>
<evidence type="ECO:0000313" key="3">
    <source>
        <dbReference type="Proteomes" id="UP000013827"/>
    </source>
</evidence>
<protein>
    <submittedName>
        <fullName evidence="2">Uncharacterized protein</fullName>
    </submittedName>
</protein>
<dbReference type="PaxDb" id="2903-EOD21194"/>
<feature type="transmembrane region" description="Helical" evidence="1">
    <location>
        <begin position="156"/>
        <end position="175"/>
    </location>
</feature>
<proteinExistence type="predicted"/>
<evidence type="ECO:0000313" key="2">
    <source>
        <dbReference type="EnsemblProtists" id="EOD21194"/>
    </source>
</evidence>
<accession>A0A0D3JCF9</accession>
<dbReference type="GeneID" id="17266735"/>
<dbReference type="RefSeq" id="XP_005773623.1">
    <property type="nucleotide sequence ID" value="XM_005773566.1"/>
</dbReference>
<reference evidence="3" key="1">
    <citation type="journal article" date="2013" name="Nature">
        <title>Pan genome of the phytoplankton Emiliania underpins its global distribution.</title>
        <authorList>
            <person name="Read B.A."/>
            <person name="Kegel J."/>
            <person name="Klute M.J."/>
            <person name="Kuo A."/>
            <person name="Lefebvre S.C."/>
            <person name="Maumus F."/>
            <person name="Mayer C."/>
            <person name="Miller J."/>
            <person name="Monier A."/>
            <person name="Salamov A."/>
            <person name="Young J."/>
            <person name="Aguilar M."/>
            <person name="Claverie J.M."/>
            <person name="Frickenhaus S."/>
            <person name="Gonzalez K."/>
            <person name="Herman E.K."/>
            <person name="Lin Y.C."/>
            <person name="Napier J."/>
            <person name="Ogata H."/>
            <person name="Sarno A.F."/>
            <person name="Shmutz J."/>
            <person name="Schroeder D."/>
            <person name="de Vargas C."/>
            <person name="Verret F."/>
            <person name="von Dassow P."/>
            <person name="Valentin K."/>
            <person name="Van de Peer Y."/>
            <person name="Wheeler G."/>
            <person name="Dacks J.B."/>
            <person name="Delwiche C.F."/>
            <person name="Dyhrman S.T."/>
            <person name="Glockner G."/>
            <person name="John U."/>
            <person name="Richards T."/>
            <person name="Worden A.Z."/>
            <person name="Zhang X."/>
            <person name="Grigoriev I.V."/>
            <person name="Allen A.E."/>
            <person name="Bidle K."/>
            <person name="Borodovsky M."/>
            <person name="Bowler C."/>
            <person name="Brownlee C."/>
            <person name="Cock J.M."/>
            <person name="Elias M."/>
            <person name="Gladyshev V.N."/>
            <person name="Groth M."/>
            <person name="Guda C."/>
            <person name="Hadaegh A."/>
            <person name="Iglesias-Rodriguez M.D."/>
            <person name="Jenkins J."/>
            <person name="Jones B.M."/>
            <person name="Lawson T."/>
            <person name="Leese F."/>
            <person name="Lindquist E."/>
            <person name="Lobanov A."/>
            <person name="Lomsadze A."/>
            <person name="Malik S.B."/>
            <person name="Marsh M.E."/>
            <person name="Mackinder L."/>
            <person name="Mock T."/>
            <person name="Mueller-Roeber B."/>
            <person name="Pagarete A."/>
            <person name="Parker M."/>
            <person name="Probert I."/>
            <person name="Quesneville H."/>
            <person name="Raines C."/>
            <person name="Rensing S.A."/>
            <person name="Riano-Pachon D.M."/>
            <person name="Richier S."/>
            <person name="Rokitta S."/>
            <person name="Shiraiwa Y."/>
            <person name="Soanes D.M."/>
            <person name="van der Giezen M."/>
            <person name="Wahlund T.M."/>
            <person name="Williams B."/>
            <person name="Wilson W."/>
            <person name="Wolfe G."/>
            <person name="Wurch L.L."/>
        </authorList>
    </citation>
    <scope>NUCLEOTIDE SEQUENCE</scope>
</reference>
<reference evidence="2" key="2">
    <citation type="submission" date="2024-10" db="UniProtKB">
        <authorList>
            <consortium name="EnsemblProtists"/>
        </authorList>
    </citation>
    <scope>IDENTIFICATION</scope>
</reference>
<dbReference type="EnsemblProtists" id="EOD21194">
    <property type="protein sequence ID" value="EOD21194"/>
    <property type="gene ID" value="EMIHUDRAFT_241522"/>
</dbReference>
<dbReference type="HOGENOM" id="CLU_886908_0_0_1"/>
<keyword evidence="1" id="KW-1133">Transmembrane helix</keyword>
<name>A0A0D3JCF9_EMIH1</name>
<dbReference type="KEGG" id="ehx:EMIHUDRAFT_241522"/>
<keyword evidence="1" id="KW-0472">Membrane</keyword>
<dbReference type="Proteomes" id="UP000013827">
    <property type="component" value="Unassembled WGS sequence"/>
</dbReference>
<feature type="transmembrane region" description="Helical" evidence="1">
    <location>
        <begin position="20"/>
        <end position="39"/>
    </location>
</feature>
<organism evidence="2 3">
    <name type="scientific">Emiliania huxleyi (strain CCMP1516)</name>
    <dbReference type="NCBI Taxonomy" id="280463"/>
    <lineage>
        <taxon>Eukaryota</taxon>
        <taxon>Haptista</taxon>
        <taxon>Haptophyta</taxon>
        <taxon>Prymnesiophyceae</taxon>
        <taxon>Isochrysidales</taxon>
        <taxon>Noelaerhabdaceae</taxon>
        <taxon>Emiliania</taxon>
    </lineage>
</organism>
<dbReference type="AlphaFoldDB" id="A0A0D3JCF9"/>